<feature type="transmembrane region" description="Helical" evidence="5">
    <location>
        <begin position="154"/>
        <end position="173"/>
    </location>
</feature>
<dbReference type="AlphaFoldDB" id="A0AAN8J6Q1"/>
<proteinExistence type="predicted"/>
<feature type="transmembrane region" description="Helical" evidence="5">
    <location>
        <begin position="320"/>
        <end position="339"/>
    </location>
</feature>
<dbReference type="GO" id="GO:0022857">
    <property type="term" value="F:transmembrane transporter activity"/>
    <property type="evidence" value="ECO:0007669"/>
    <property type="project" value="InterPro"/>
</dbReference>
<feature type="transmembrane region" description="Helical" evidence="5">
    <location>
        <begin position="439"/>
        <end position="458"/>
    </location>
</feature>
<protein>
    <recommendedName>
        <fullName evidence="8">Major facilitator superfamily (MFS) profile domain-containing protein</fullName>
    </recommendedName>
</protein>
<reference evidence="6 7" key="1">
    <citation type="submission" date="2024-01" db="EMBL/GenBank/DDBJ databases">
        <title>The genome of the rayed Mediterranean limpet Patella caerulea (Linnaeus, 1758).</title>
        <authorList>
            <person name="Anh-Thu Weber A."/>
            <person name="Halstead-Nussloch G."/>
        </authorList>
    </citation>
    <scope>NUCLEOTIDE SEQUENCE [LARGE SCALE GENOMIC DNA]</scope>
    <source>
        <strain evidence="6">AATW-2023a</strain>
        <tissue evidence="6">Whole specimen</tissue>
    </source>
</reference>
<sequence>MADESAESFESILEGNGPVGFFQKRLFFVNIFLQAAAVSTLLYTSFATPKPTPEPIRCLTNGHSVNHSIIIEPLNRTEQYSSDNNTHNGCKVLSYNGGILSKITIDVPTWLEEADAGELSEITTYSQAVGVIIGALCGGILGDNFGRRKVMFTFFPLMLIFHGVCGAISSWQALISLRFIVGVTAGVFIVISIVMPIEYLGYEWRDVCMLSGFWTIGAIVLSIQAFLSKNWKLLAFVSGAFTLPLVGLYYIIPESARWLLCSHQYQAAEASVKDMISCNTKPVAELTSLLDTARTNVSNTMHRKNYSYIHLFHTIELTKWTIALAYSCLMASTVYFYLYNKIGNITGNVYVDNVLPFIVDLPLTWSAIVVNKCLGRRWCTFLYAVASGFALLSVMILHMTGNLQSIPTMVTGLCLFGKLGVTASFSLISVMAIEMYPTVIRCMGTAIGVAFTAAGSILSRQFKFLDAFHYTIPFVVFGGFIITVGFSALILPETIGKPLPNILPCRHRKIPLTEGARLFNPWENV</sequence>
<gene>
    <name evidence="6" type="ORF">SNE40_019568</name>
</gene>
<dbReference type="Pfam" id="PF00083">
    <property type="entry name" value="Sugar_tr"/>
    <property type="match status" value="1"/>
</dbReference>
<dbReference type="PANTHER" id="PTHR24064">
    <property type="entry name" value="SOLUTE CARRIER FAMILY 22 MEMBER"/>
    <property type="match status" value="1"/>
</dbReference>
<evidence type="ECO:0000256" key="5">
    <source>
        <dbReference type="SAM" id="Phobius"/>
    </source>
</evidence>
<dbReference type="GO" id="GO:0016020">
    <property type="term" value="C:membrane"/>
    <property type="evidence" value="ECO:0007669"/>
    <property type="project" value="UniProtKB-SubCell"/>
</dbReference>
<dbReference type="InterPro" id="IPR036259">
    <property type="entry name" value="MFS_trans_sf"/>
</dbReference>
<comment type="subcellular location">
    <subcellularLocation>
        <location evidence="1">Membrane</location>
        <topology evidence="1">Multi-pass membrane protein</topology>
    </subcellularLocation>
</comment>
<feature type="transmembrane region" description="Helical" evidence="5">
    <location>
        <begin position="354"/>
        <end position="374"/>
    </location>
</feature>
<dbReference type="Proteomes" id="UP001347796">
    <property type="component" value="Unassembled WGS sequence"/>
</dbReference>
<name>A0AAN8J6Q1_PATCE</name>
<feature type="transmembrane region" description="Helical" evidence="5">
    <location>
        <begin position="122"/>
        <end position="142"/>
    </location>
</feature>
<feature type="transmembrane region" description="Helical" evidence="5">
    <location>
        <begin position="406"/>
        <end position="427"/>
    </location>
</feature>
<keyword evidence="4 5" id="KW-0472">Membrane</keyword>
<evidence type="ECO:0000313" key="6">
    <source>
        <dbReference type="EMBL" id="KAK6171362.1"/>
    </source>
</evidence>
<keyword evidence="2 5" id="KW-0812">Transmembrane</keyword>
<feature type="transmembrane region" description="Helical" evidence="5">
    <location>
        <begin position="179"/>
        <end position="200"/>
    </location>
</feature>
<feature type="transmembrane region" description="Helical" evidence="5">
    <location>
        <begin position="470"/>
        <end position="491"/>
    </location>
</feature>
<feature type="transmembrane region" description="Helical" evidence="5">
    <location>
        <begin position="233"/>
        <end position="252"/>
    </location>
</feature>
<feature type="transmembrane region" description="Helical" evidence="5">
    <location>
        <begin position="207"/>
        <end position="227"/>
    </location>
</feature>
<evidence type="ECO:0000313" key="7">
    <source>
        <dbReference type="Proteomes" id="UP001347796"/>
    </source>
</evidence>
<evidence type="ECO:0000256" key="1">
    <source>
        <dbReference type="ARBA" id="ARBA00004141"/>
    </source>
</evidence>
<feature type="transmembrane region" description="Helical" evidence="5">
    <location>
        <begin position="381"/>
        <end position="400"/>
    </location>
</feature>
<dbReference type="InterPro" id="IPR005828">
    <property type="entry name" value="MFS_sugar_transport-like"/>
</dbReference>
<evidence type="ECO:0000256" key="3">
    <source>
        <dbReference type="ARBA" id="ARBA00022989"/>
    </source>
</evidence>
<evidence type="ECO:0008006" key="8">
    <source>
        <dbReference type="Google" id="ProtNLM"/>
    </source>
</evidence>
<accession>A0AAN8J6Q1</accession>
<evidence type="ECO:0000256" key="2">
    <source>
        <dbReference type="ARBA" id="ARBA00022692"/>
    </source>
</evidence>
<evidence type="ECO:0000256" key="4">
    <source>
        <dbReference type="ARBA" id="ARBA00023136"/>
    </source>
</evidence>
<comment type="caution">
    <text evidence="6">The sequence shown here is derived from an EMBL/GenBank/DDBJ whole genome shotgun (WGS) entry which is preliminary data.</text>
</comment>
<dbReference type="Gene3D" id="1.20.1250.20">
    <property type="entry name" value="MFS general substrate transporter like domains"/>
    <property type="match status" value="1"/>
</dbReference>
<keyword evidence="3 5" id="KW-1133">Transmembrane helix</keyword>
<keyword evidence="7" id="KW-1185">Reference proteome</keyword>
<dbReference type="EMBL" id="JAZGQO010000014">
    <property type="protein sequence ID" value="KAK6171362.1"/>
    <property type="molecule type" value="Genomic_DNA"/>
</dbReference>
<feature type="transmembrane region" description="Helical" evidence="5">
    <location>
        <begin position="26"/>
        <end position="46"/>
    </location>
</feature>
<dbReference type="SUPFAM" id="SSF103473">
    <property type="entry name" value="MFS general substrate transporter"/>
    <property type="match status" value="1"/>
</dbReference>
<organism evidence="6 7">
    <name type="scientific">Patella caerulea</name>
    <name type="common">Rayed Mediterranean limpet</name>
    <dbReference type="NCBI Taxonomy" id="87958"/>
    <lineage>
        <taxon>Eukaryota</taxon>
        <taxon>Metazoa</taxon>
        <taxon>Spiralia</taxon>
        <taxon>Lophotrochozoa</taxon>
        <taxon>Mollusca</taxon>
        <taxon>Gastropoda</taxon>
        <taxon>Patellogastropoda</taxon>
        <taxon>Patelloidea</taxon>
        <taxon>Patellidae</taxon>
        <taxon>Patella</taxon>
    </lineage>
</organism>